<dbReference type="InterPro" id="IPR002177">
    <property type="entry name" value="DPS_DNA-bd"/>
</dbReference>
<reference evidence="4 5" key="1">
    <citation type="submission" date="2016-10" db="EMBL/GenBank/DDBJ databases">
        <authorList>
            <person name="de Groot N.N."/>
        </authorList>
    </citation>
    <scope>NUCLEOTIDE SEQUENCE [LARGE SCALE GENOMIC DNA]</scope>
    <source>
        <strain evidence="4 5">APO</strain>
    </source>
</reference>
<dbReference type="Pfam" id="PF00210">
    <property type="entry name" value="Ferritin"/>
    <property type="match status" value="1"/>
</dbReference>
<evidence type="ECO:0000259" key="3">
    <source>
        <dbReference type="Pfam" id="PF00210"/>
    </source>
</evidence>
<dbReference type="Gene3D" id="1.20.1260.10">
    <property type="match status" value="1"/>
</dbReference>
<dbReference type="EMBL" id="FNPV01000005">
    <property type="protein sequence ID" value="SDY85370.1"/>
    <property type="molecule type" value="Genomic_DNA"/>
</dbReference>
<dbReference type="GO" id="GO:0003677">
    <property type="term" value="F:DNA binding"/>
    <property type="evidence" value="ECO:0007669"/>
    <property type="project" value="UniProtKB-KW"/>
</dbReference>
<dbReference type="SUPFAM" id="SSF47240">
    <property type="entry name" value="Ferritin-like"/>
    <property type="match status" value="1"/>
</dbReference>
<evidence type="ECO:0000313" key="5">
    <source>
        <dbReference type="Proteomes" id="UP000199230"/>
    </source>
</evidence>
<dbReference type="PRINTS" id="PR01346">
    <property type="entry name" value="HELNAPAPROT"/>
</dbReference>
<dbReference type="AlphaFoldDB" id="A0A1H3N9M1"/>
<dbReference type="InterPro" id="IPR009078">
    <property type="entry name" value="Ferritin-like_SF"/>
</dbReference>
<accession>A0A1H3N9M1</accession>
<protein>
    <submittedName>
        <fullName evidence="4">Starvation-inducible DNA-binding protein</fullName>
    </submittedName>
</protein>
<evidence type="ECO:0000256" key="1">
    <source>
        <dbReference type="ARBA" id="ARBA00009497"/>
    </source>
</evidence>
<dbReference type="GO" id="GO:0008199">
    <property type="term" value="F:ferric iron binding"/>
    <property type="evidence" value="ECO:0007669"/>
    <property type="project" value="InterPro"/>
</dbReference>
<dbReference type="STRING" id="159292.SAMN05192546_10515"/>
<dbReference type="InterPro" id="IPR008331">
    <property type="entry name" value="Ferritin_DPS_dom"/>
</dbReference>
<sequence>MKDYTKMNEYLSNLAVLNIKLHNVHWNVVGPQFVQIHEYTESVYDDMFEKFDAVAELMKMRDISPLAKISDYLKHASVTELDKDKFSRDEALEIVQKDLEKMKALATDIRNDADENGDFEVVAEFEDHVAGYSKNLWFIKSMLTK</sequence>
<dbReference type="PANTHER" id="PTHR42932">
    <property type="entry name" value="GENERAL STRESS PROTEIN 20U"/>
    <property type="match status" value="1"/>
</dbReference>
<gene>
    <name evidence="4" type="ORF">SAMN05192546_10515</name>
</gene>
<feature type="domain" description="Ferritin/DPS" evidence="3">
    <location>
        <begin position="6"/>
        <end position="145"/>
    </location>
</feature>
<organism evidence="4 5">
    <name type="scientific">Tindallia californiensis</name>
    <dbReference type="NCBI Taxonomy" id="159292"/>
    <lineage>
        <taxon>Bacteria</taxon>
        <taxon>Bacillati</taxon>
        <taxon>Bacillota</taxon>
        <taxon>Clostridia</taxon>
        <taxon>Peptostreptococcales</taxon>
        <taxon>Tindalliaceae</taxon>
        <taxon>Tindallia</taxon>
    </lineage>
</organism>
<proteinExistence type="inferred from homology"/>
<dbReference type="CDD" id="cd01043">
    <property type="entry name" value="DPS"/>
    <property type="match status" value="1"/>
</dbReference>
<comment type="similarity">
    <text evidence="1 2">Belongs to the Dps family.</text>
</comment>
<keyword evidence="4" id="KW-0238">DNA-binding</keyword>
<dbReference type="RefSeq" id="WP_093312987.1">
    <property type="nucleotide sequence ID" value="NZ_FNPV01000005.1"/>
</dbReference>
<keyword evidence="5" id="KW-1185">Reference proteome</keyword>
<dbReference type="Proteomes" id="UP000199230">
    <property type="component" value="Unassembled WGS sequence"/>
</dbReference>
<dbReference type="PIRSF" id="PIRSF005900">
    <property type="entry name" value="Dps"/>
    <property type="match status" value="1"/>
</dbReference>
<name>A0A1H3N9M1_9FIRM</name>
<dbReference type="InterPro" id="IPR012347">
    <property type="entry name" value="Ferritin-like"/>
</dbReference>
<evidence type="ECO:0000256" key="2">
    <source>
        <dbReference type="RuleBase" id="RU003875"/>
    </source>
</evidence>
<dbReference type="OrthoDB" id="9797023at2"/>
<dbReference type="PANTHER" id="PTHR42932:SF1">
    <property type="entry name" value="GENERAL STRESS PROTEIN 20U"/>
    <property type="match status" value="1"/>
</dbReference>
<evidence type="ECO:0000313" key="4">
    <source>
        <dbReference type="EMBL" id="SDY85370.1"/>
    </source>
</evidence>